<organism evidence="2 3">
    <name type="scientific">Trichostrongylus colubriformis</name>
    <name type="common">Black scour worm</name>
    <dbReference type="NCBI Taxonomy" id="6319"/>
    <lineage>
        <taxon>Eukaryota</taxon>
        <taxon>Metazoa</taxon>
        <taxon>Ecdysozoa</taxon>
        <taxon>Nematoda</taxon>
        <taxon>Chromadorea</taxon>
        <taxon>Rhabditida</taxon>
        <taxon>Rhabditina</taxon>
        <taxon>Rhabditomorpha</taxon>
        <taxon>Strongyloidea</taxon>
        <taxon>Trichostrongylidae</taxon>
        <taxon>Trichostrongylus</taxon>
    </lineage>
</organism>
<reference evidence="2 3" key="1">
    <citation type="submission" date="2019-10" db="EMBL/GenBank/DDBJ databases">
        <title>Assembly and Annotation for the nematode Trichostrongylus colubriformis.</title>
        <authorList>
            <person name="Martin J."/>
        </authorList>
    </citation>
    <scope>NUCLEOTIDE SEQUENCE [LARGE SCALE GENOMIC DNA]</scope>
    <source>
        <strain evidence="2">G859</strain>
        <tissue evidence="2">Whole worm</tissue>
    </source>
</reference>
<feature type="compositionally biased region" description="Basic and acidic residues" evidence="1">
    <location>
        <begin position="73"/>
        <end position="88"/>
    </location>
</feature>
<keyword evidence="3" id="KW-1185">Reference proteome</keyword>
<name>A0AAN8IRK8_TRICO</name>
<proteinExistence type="predicted"/>
<accession>A0AAN8IRK8</accession>
<gene>
    <name evidence="2" type="ORF">GCK32_017814</name>
</gene>
<evidence type="ECO:0000313" key="3">
    <source>
        <dbReference type="Proteomes" id="UP001331761"/>
    </source>
</evidence>
<feature type="compositionally biased region" description="Polar residues" evidence="1">
    <location>
        <begin position="114"/>
        <end position="124"/>
    </location>
</feature>
<sequence length="124" mass="13964">MQKSFLDLCLTPNCTLLIIQSRSKSSQIISTNPLRGILSLLSMLILAPMQYVYNIVTGWLGWNSGSVSSNQDRQARTEEVKRRGEPHATRATIRRRGNTGRLHNTNDDSDEDNANWNGNSTQFL</sequence>
<dbReference type="AlphaFoldDB" id="A0AAN8IRK8"/>
<evidence type="ECO:0000313" key="2">
    <source>
        <dbReference type="EMBL" id="KAK5978992.1"/>
    </source>
</evidence>
<evidence type="ECO:0000256" key="1">
    <source>
        <dbReference type="SAM" id="MobiDB-lite"/>
    </source>
</evidence>
<protein>
    <submittedName>
        <fullName evidence="2">UBX domain protein</fullName>
    </submittedName>
</protein>
<feature type="region of interest" description="Disordered" evidence="1">
    <location>
        <begin position="66"/>
        <end position="124"/>
    </location>
</feature>
<comment type="caution">
    <text evidence="2">The sequence shown here is derived from an EMBL/GenBank/DDBJ whole genome shotgun (WGS) entry which is preliminary data.</text>
</comment>
<dbReference type="Proteomes" id="UP001331761">
    <property type="component" value="Unassembled WGS sequence"/>
</dbReference>
<dbReference type="EMBL" id="WIXE01008781">
    <property type="protein sequence ID" value="KAK5978992.1"/>
    <property type="molecule type" value="Genomic_DNA"/>
</dbReference>